<evidence type="ECO:0000313" key="9">
    <source>
        <dbReference type="EMBL" id="MFC3097720.1"/>
    </source>
</evidence>
<reference evidence="10" key="1">
    <citation type="journal article" date="2019" name="Int. J. Syst. Evol. Microbiol.">
        <title>The Global Catalogue of Microorganisms (GCM) 10K type strain sequencing project: providing services to taxonomists for standard genome sequencing and annotation.</title>
        <authorList>
            <consortium name="The Broad Institute Genomics Platform"/>
            <consortium name="The Broad Institute Genome Sequencing Center for Infectious Disease"/>
            <person name="Wu L."/>
            <person name="Ma J."/>
        </authorList>
    </citation>
    <scope>NUCLEOTIDE SEQUENCE [LARGE SCALE GENOMIC DNA]</scope>
    <source>
        <strain evidence="10">KCTC 52607</strain>
    </source>
</reference>
<proteinExistence type="predicted"/>
<feature type="transmembrane region" description="Helical" evidence="7">
    <location>
        <begin position="213"/>
        <end position="233"/>
    </location>
</feature>
<evidence type="ECO:0000256" key="4">
    <source>
        <dbReference type="ARBA" id="ARBA00023002"/>
    </source>
</evidence>
<feature type="transmembrane region" description="Helical" evidence="7">
    <location>
        <begin position="101"/>
        <end position="119"/>
    </location>
</feature>
<evidence type="ECO:0000256" key="7">
    <source>
        <dbReference type="SAM" id="Phobius"/>
    </source>
</evidence>
<dbReference type="EC" id="1.-.-.-" evidence="9"/>
<keyword evidence="2 7" id="KW-0812">Transmembrane</keyword>
<protein>
    <submittedName>
        <fullName evidence="9">Sterol desaturase family protein</fullName>
        <ecNumber evidence="9">1.-.-.-</ecNumber>
    </submittedName>
</protein>
<evidence type="ECO:0000256" key="1">
    <source>
        <dbReference type="ARBA" id="ARBA00004127"/>
    </source>
</evidence>
<dbReference type="InterPro" id="IPR006694">
    <property type="entry name" value="Fatty_acid_hydroxylase"/>
</dbReference>
<dbReference type="Proteomes" id="UP001595456">
    <property type="component" value="Unassembled WGS sequence"/>
</dbReference>
<comment type="caution">
    <text evidence="9">The sequence shown here is derived from an EMBL/GenBank/DDBJ whole genome shotgun (WGS) entry which is preliminary data.</text>
</comment>
<evidence type="ECO:0000256" key="5">
    <source>
        <dbReference type="ARBA" id="ARBA00023098"/>
    </source>
</evidence>
<accession>A0ABV7E6U9</accession>
<evidence type="ECO:0000256" key="3">
    <source>
        <dbReference type="ARBA" id="ARBA00022989"/>
    </source>
</evidence>
<keyword evidence="10" id="KW-1185">Reference proteome</keyword>
<evidence type="ECO:0000256" key="6">
    <source>
        <dbReference type="ARBA" id="ARBA00023136"/>
    </source>
</evidence>
<evidence type="ECO:0000256" key="2">
    <source>
        <dbReference type="ARBA" id="ARBA00022692"/>
    </source>
</evidence>
<comment type="subcellular location">
    <subcellularLocation>
        <location evidence="1">Endomembrane system</location>
        <topology evidence="1">Multi-pass membrane protein</topology>
    </subcellularLocation>
</comment>
<name>A0ABV7E6U9_9SPHN</name>
<keyword evidence="5" id="KW-0443">Lipid metabolism</keyword>
<dbReference type="Pfam" id="PF04116">
    <property type="entry name" value="FA_hydroxylase"/>
    <property type="match status" value="1"/>
</dbReference>
<evidence type="ECO:0000259" key="8">
    <source>
        <dbReference type="Pfam" id="PF04116"/>
    </source>
</evidence>
<dbReference type="RefSeq" id="WP_336925113.1">
    <property type="nucleotide sequence ID" value="NZ_JBANRO010000003.1"/>
</dbReference>
<evidence type="ECO:0000313" key="10">
    <source>
        <dbReference type="Proteomes" id="UP001595456"/>
    </source>
</evidence>
<dbReference type="PANTHER" id="PTHR21624:SF1">
    <property type="entry name" value="ALKYLGLYCEROL MONOOXYGENASE"/>
    <property type="match status" value="1"/>
</dbReference>
<keyword evidence="3 7" id="KW-1133">Transmembrane helix</keyword>
<sequence>MGAGEPVTPPAHRTAEDWLARIFADAAPRRFGTGWISGVLAVGLGLLAVFAVLCLHFPQYLTLPELRSLYPLPLVRLAIDGAILLVLVLAGLSLLLRRKKALGLAGLALAMVALALGGGGAELGDGSRTSLYLGLDWFVLGTISTAALFVPLERAFALRRNQGPFRKGWLTDAQYFFLAHALVQLLSVLVVAPVVYFAAMIAHPGVQGAVQALPWLVQFALCVLLADLAQYWVHRAFHAVPLLWRFHKVHHSVEVMDWLAGSRLHLVDVIATRGLVLLALVLAGFAQSAVYAYLALVSFQAVFIHANLAPRSGWLERWIAMPRFHHWHHGIEAEARDVNFAVHLPVIDRVFGTYHMPQDRWPNGYGLAEERAPEGWLRQLVWPLRKPT</sequence>
<feature type="transmembrane region" description="Helical" evidence="7">
    <location>
        <begin position="173"/>
        <end position="201"/>
    </location>
</feature>
<feature type="domain" description="Fatty acid hydroxylase" evidence="8">
    <location>
        <begin position="219"/>
        <end position="353"/>
    </location>
</feature>
<keyword evidence="6 7" id="KW-0472">Membrane</keyword>
<feature type="transmembrane region" description="Helical" evidence="7">
    <location>
        <begin position="35"/>
        <end position="58"/>
    </location>
</feature>
<gene>
    <name evidence="9" type="ORF">ACFODU_07885</name>
</gene>
<organism evidence="9 10">
    <name type="scientific">Alteraurantiacibacter palmitatis</name>
    <dbReference type="NCBI Taxonomy" id="2054628"/>
    <lineage>
        <taxon>Bacteria</taxon>
        <taxon>Pseudomonadati</taxon>
        <taxon>Pseudomonadota</taxon>
        <taxon>Alphaproteobacteria</taxon>
        <taxon>Sphingomonadales</taxon>
        <taxon>Erythrobacteraceae</taxon>
        <taxon>Alteraurantiacibacter</taxon>
    </lineage>
</organism>
<keyword evidence="4 9" id="KW-0560">Oxidoreductase</keyword>
<feature type="transmembrane region" description="Helical" evidence="7">
    <location>
        <begin position="78"/>
        <end position="96"/>
    </location>
</feature>
<dbReference type="GO" id="GO:0016491">
    <property type="term" value="F:oxidoreductase activity"/>
    <property type="evidence" value="ECO:0007669"/>
    <property type="project" value="UniProtKB-KW"/>
</dbReference>
<dbReference type="InterPro" id="IPR051689">
    <property type="entry name" value="Sterol_desaturase/TMEM195"/>
</dbReference>
<feature type="transmembrane region" description="Helical" evidence="7">
    <location>
        <begin position="131"/>
        <end position="152"/>
    </location>
</feature>
<dbReference type="PANTHER" id="PTHR21624">
    <property type="entry name" value="STEROL DESATURASE-RELATED PROTEIN"/>
    <property type="match status" value="1"/>
</dbReference>
<dbReference type="EMBL" id="JBHRST010000009">
    <property type="protein sequence ID" value="MFC3097720.1"/>
    <property type="molecule type" value="Genomic_DNA"/>
</dbReference>